<protein>
    <recommendedName>
        <fullName evidence="6">Terpene synthase</fullName>
        <ecNumber evidence="6">4.2.3.-</ecNumber>
    </recommendedName>
</protein>
<dbReference type="Proteomes" id="UP000027222">
    <property type="component" value="Unassembled WGS sequence"/>
</dbReference>
<gene>
    <name evidence="7" type="ORF">GALMADRAFT_225678</name>
</gene>
<evidence type="ECO:0000313" key="7">
    <source>
        <dbReference type="EMBL" id="KDR76786.1"/>
    </source>
</evidence>
<dbReference type="PANTHER" id="PTHR35201:SF4">
    <property type="entry name" value="BETA-PINACENE SYNTHASE-RELATED"/>
    <property type="match status" value="1"/>
</dbReference>
<keyword evidence="4 6" id="KW-0460">Magnesium</keyword>
<dbReference type="EMBL" id="KL142378">
    <property type="protein sequence ID" value="KDR76786.1"/>
    <property type="molecule type" value="Genomic_DNA"/>
</dbReference>
<evidence type="ECO:0000256" key="1">
    <source>
        <dbReference type="ARBA" id="ARBA00001946"/>
    </source>
</evidence>
<dbReference type="PANTHER" id="PTHR35201">
    <property type="entry name" value="TERPENE SYNTHASE"/>
    <property type="match status" value="1"/>
</dbReference>
<keyword evidence="3 6" id="KW-0479">Metal-binding</keyword>
<evidence type="ECO:0000256" key="3">
    <source>
        <dbReference type="ARBA" id="ARBA00022723"/>
    </source>
</evidence>
<dbReference type="AlphaFoldDB" id="A0A067T0W2"/>
<dbReference type="HOGENOM" id="CLU_042538_2_1_1"/>
<reference evidence="8" key="1">
    <citation type="journal article" date="2014" name="Proc. Natl. Acad. Sci. U.S.A.">
        <title>Extensive sampling of basidiomycete genomes demonstrates inadequacy of the white-rot/brown-rot paradigm for wood decay fungi.</title>
        <authorList>
            <person name="Riley R."/>
            <person name="Salamov A.A."/>
            <person name="Brown D.W."/>
            <person name="Nagy L.G."/>
            <person name="Floudas D."/>
            <person name="Held B.W."/>
            <person name="Levasseur A."/>
            <person name="Lombard V."/>
            <person name="Morin E."/>
            <person name="Otillar R."/>
            <person name="Lindquist E.A."/>
            <person name="Sun H."/>
            <person name="LaButti K.M."/>
            <person name="Schmutz J."/>
            <person name="Jabbour D."/>
            <person name="Luo H."/>
            <person name="Baker S.E."/>
            <person name="Pisabarro A.G."/>
            <person name="Walton J.D."/>
            <person name="Blanchette R.A."/>
            <person name="Henrissat B."/>
            <person name="Martin F."/>
            <person name="Cullen D."/>
            <person name="Hibbett D.S."/>
            <person name="Grigoriev I.V."/>
        </authorList>
    </citation>
    <scope>NUCLEOTIDE SEQUENCE [LARGE SCALE GENOMIC DNA]</scope>
    <source>
        <strain evidence="8">CBS 339.88</strain>
    </source>
</reference>
<sequence>MTTPQTFRLPRLSDTFSVFPDNGLNPHYSECRLQSKEWASKYYKAVCGPNMTAYLGDCNFELLAAYAYPYAKPEGIIKVMDYYNITWIFDEFTDTLPGKEAAEAAAIVSRTLRNRDYDDGSWLCQIMTDYRRNHIDKLGPNVARRFVEHFCNYVEGTGTEAELREKNQVLDISGYIAMRREAVAAQVAFDLVEDCLGLDLPQYVHEDPAFVSGYMAGVDLIALNNDMVSYNMEQSKGHGGANIVTVVMNSKGIGLQSAMDFVHGYCECITQQLLNARISLLSRPDPVFSRDATRCLEAFGDWIRGYDEWNFAIERYFGKQTKLVQEKRIVELMRPFQGFMALKD</sequence>
<dbReference type="Gene3D" id="1.10.600.10">
    <property type="entry name" value="Farnesyl Diphosphate Synthase"/>
    <property type="match status" value="1"/>
</dbReference>
<dbReference type="SUPFAM" id="SSF48576">
    <property type="entry name" value="Terpenoid synthases"/>
    <property type="match status" value="1"/>
</dbReference>
<evidence type="ECO:0000256" key="2">
    <source>
        <dbReference type="ARBA" id="ARBA00006333"/>
    </source>
</evidence>
<keyword evidence="5 6" id="KW-0456">Lyase</keyword>
<dbReference type="GO" id="GO:0008299">
    <property type="term" value="P:isoprenoid biosynthetic process"/>
    <property type="evidence" value="ECO:0007669"/>
    <property type="project" value="UniProtKB-ARBA"/>
</dbReference>
<organism evidence="7 8">
    <name type="scientific">Galerina marginata (strain CBS 339.88)</name>
    <dbReference type="NCBI Taxonomy" id="685588"/>
    <lineage>
        <taxon>Eukaryota</taxon>
        <taxon>Fungi</taxon>
        <taxon>Dikarya</taxon>
        <taxon>Basidiomycota</taxon>
        <taxon>Agaricomycotina</taxon>
        <taxon>Agaricomycetes</taxon>
        <taxon>Agaricomycetidae</taxon>
        <taxon>Agaricales</taxon>
        <taxon>Agaricineae</taxon>
        <taxon>Strophariaceae</taxon>
        <taxon>Galerina</taxon>
    </lineage>
</organism>
<dbReference type="InterPro" id="IPR008949">
    <property type="entry name" value="Isoprenoid_synthase_dom_sf"/>
</dbReference>
<keyword evidence="8" id="KW-1185">Reference proteome</keyword>
<evidence type="ECO:0000256" key="6">
    <source>
        <dbReference type="RuleBase" id="RU366034"/>
    </source>
</evidence>
<proteinExistence type="inferred from homology"/>
<evidence type="ECO:0000313" key="8">
    <source>
        <dbReference type="Proteomes" id="UP000027222"/>
    </source>
</evidence>
<dbReference type="SFLD" id="SFLDS00005">
    <property type="entry name" value="Isoprenoid_Synthase_Type_I"/>
    <property type="match status" value="1"/>
</dbReference>
<dbReference type="OrthoDB" id="2861623at2759"/>
<dbReference type="Pfam" id="PF19086">
    <property type="entry name" value="Terpene_syn_C_2"/>
    <property type="match status" value="1"/>
</dbReference>
<evidence type="ECO:0000256" key="4">
    <source>
        <dbReference type="ARBA" id="ARBA00022842"/>
    </source>
</evidence>
<dbReference type="GO" id="GO:0046872">
    <property type="term" value="F:metal ion binding"/>
    <property type="evidence" value="ECO:0007669"/>
    <property type="project" value="UniProtKB-KW"/>
</dbReference>
<accession>A0A067T0W2</accession>
<dbReference type="GO" id="GO:0010333">
    <property type="term" value="F:terpene synthase activity"/>
    <property type="evidence" value="ECO:0007669"/>
    <property type="project" value="InterPro"/>
</dbReference>
<evidence type="ECO:0000256" key="5">
    <source>
        <dbReference type="ARBA" id="ARBA00023239"/>
    </source>
</evidence>
<dbReference type="InterPro" id="IPR034686">
    <property type="entry name" value="Terpene_cyclase-like_2"/>
</dbReference>
<comment type="cofactor">
    <cofactor evidence="1 6">
        <name>Mg(2+)</name>
        <dbReference type="ChEBI" id="CHEBI:18420"/>
    </cofactor>
</comment>
<dbReference type="EC" id="4.2.3.-" evidence="6"/>
<name>A0A067T0W2_GALM3</name>
<dbReference type="SFLD" id="SFLDG01020">
    <property type="entry name" value="Terpene_Cyclase_Like_2"/>
    <property type="match status" value="1"/>
</dbReference>
<comment type="similarity">
    <text evidence="2 6">Belongs to the terpene synthase family.</text>
</comment>